<feature type="binding site" evidence="1">
    <location>
        <position position="120"/>
    </location>
    <ligand>
        <name>S-adenosyl-L-methionine</name>
        <dbReference type="ChEBI" id="CHEBI:59789"/>
    </ligand>
</feature>
<keyword evidence="1" id="KW-0489">Methyltransferase</keyword>
<keyword evidence="1" id="KW-0808">Transferase</keyword>
<evidence type="ECO:0000313" key="2">
    <source>
        <dbReference type="EMBL" id="OQW54694.1"/>
    </source>
</evidence>
<dbReference type="Proteomes" id="UP000192872">
    <property type="component" value="Unassembled WGS sequence"/>
</dbReference>
<dbReference type="PANTHER" id="PTHR37426:SF1">
    <property type="entry name" value="RIBOSOMAL RNA LARGE SUBUNIT METHYLTRANSFERASE J"/>
    <property type="match status" value="1"/>
</dbReference>
<proteinExistence type="inferred from homology"/>
<feature type="binding site" evidence="1">
    <location>
        <position position="41"/>
    </location>
    <ligand>
        <name>S-adenosyl-L-methionine</name>
        <dbReference type="ChEBI" id="CHEBI:59789"/>
    </ligand>
</feature>
<dbReference type="PROSITE" id="PS00092">
    <property type="entry name" value="N6_MTASE"/>
    <property type="match status" value="1"/>
</dbReference>
<feature type="binding site" evidence="1">
    <location>
        <position position="18"/>
    </location>
    <ligand>
        <name>S-adenosyl-L-methionine</name>
        <dbReference type="ChEBI" id="CHEBI:59789"/>
    </ligand>
</feature>
<gene>
    <name evidence="1" type="primary">rlmJ</name>
    <name evidence="2" type="ORF">A4S15_03615</name>
</gene>
<reference evidence="2 3" key="1">
    <citation type="journal article" date="2017" name="Water Res.">
        <title>Comammox in drinking water systems.</title>
        <authorList>
            <person name="Wang Y."/>
            <person name="Ma L."/>
            <person name="Mao Y."/>
            <person name="Jiang X."/>
            <person name="Xia Y."/>
            <person name="Yu K."/>
            <person name="Li B."/>
            <person name="Zhang T."/>
        </authorList>
    </citation>
    <scope>NUCLEOTIDE SEQUENCE [LARGE SCALE GENOMIC DNA]</scope>
    <source>
        <strain evidence="2">SG_bin8</strain>
    </source>
</reference>
<dbReference type="InterPro" id="IPR002052">
    <property type="entry name" value="DNA_methylase_N6_adenine_CS"/>
</dbReference>
<comment type="caution">
    <text evidence="2">The sequence shown here is derived from an EMBL/GenBank/DDBJ whole genome shotgun (WGS) entry which is preliminary data.</text>
</comment>
<dbReference type="AlphaFoldDB" id="A0A1W9I5I1"/>
<dbReference type="SUPFAM" id="SSF53335">
    <property type="entry name" value="S-adenosyl-L-methionine-dependent methyltransferases"/>
    <property type="match status" value="1"/>
</dbReference>
<dbReference type="GO" id="GO:0005829">
    <property type="term" value="C:cytosol"/>
    <property type="evidence" value="ECO:0007669"/>
    <property type="project" value="TreeGrafter"/>
</dbReference>
<organism evidence="2 3">
    <name type="scientific">Candidatus Raskinella chloraquaticus</name>
    <dbReference type="NCBI Taxonomy" id="1951219"/>
    <lineage>
        <taxon>Bacteria</taxon>
        <taxon>Pseudomonadati</taxon>
        <taxon>Pseudomonadota</taxon>
        <taxon>Alphaproteobacteria</taxon>
        <taxon>Hyphomicrobiales</taxon>
        <taxon>Phreatobacteraceae</taxon>
        <taxon>Candidatus Raskinella</taxon>
    </lineage>
</organism>
<dbReference type="GO" id="GO:0070475">
    <property type="term" value="P:rRNA base methylation"/>
    <property type="evidence" value="ECO:0007669"/>
    <property type="project" value="UniProtKB-UniRule"/>
</dbReference>
<dbReference type="STRING" id="1827387.A4S15_03615"/>
<accession>A0A1W9I5I1</accession>
<sequence length="280" mass="30876">MNYRHSFHAGNFADVLKHSVLALVITYLQRKEAALFFLDTHAGRAVYDLAGRDAQKTGEWREGVGRIQTPGPGADADIVLQPYRALLAGFNKGNDLRTYPGSSAILRGLLRPHDRAIFCEAHREEAARLRQHCAGDGRVRVIEGDGYGELSRCLPPPERRGLILIDPPYEATNEYSILTAALEKALRRFANGVYLVWYPVTALRAPVDGFLAAIRDLDLPKTLRIELMLHPSGAEGLTGCGLLVINQPHLLETQMQTLLPFLASTLAGDHQGSFHLGPLR</sequence>
<comment type="catalytic activity">
    <reaction evidence="1">
        <text>adenosine(2030) in 23S rRNA + S-adenosyl-L-methionine = N(6)-methyladenosine(2030) in 23S rRNA + S-adenosyl-L-homocysteine + H(+)</text>
        <dbReference type="Rhea" id="RHEA:43736"/>
        <dbReference type="Rhea" id="RHEA-COMP:10668"/>
        <dbReference type="Rhea" id="RHEA-COMP:10669"/>
        <dbReference type="ChEBI" id="CHEBI:15378"/>
        <dbReference type="ChEBI" id="CHEBI:57856"/>
        <dbReference type="ChEBI" id="CHEBI:59789"/>
        <dbReference type="ChEBI" id="CHEBI:74411"/>
        <dbReference type="ChEBI" id="CHEBI:74449"/>
        <dbReference type="EC" id="2.1.1.266"/>
    </reaction>
</comment>
<evidence type="ECO:0000256" key="1">
    <source>
        <dbReference type="HAMAP-Rule" id="MF_00934"/>
    </source>
</evidence>
<feature type="active site" description="Proton acceptor" evidence="1">
    <location>
        <position position="166"/>
    </location>
</feature>
<dbReference type="InterPro" id="IPR029063">
    <property type="entry name" value="SAM-dependent_MTases_sf"/>
</dbReference>
<comment type="function">
    <text evidence="1">Specifically methylates the adenine in position 2030 of 23S rRNA.</text>
</comment>
<dbReference type="GO" id="GO:0036307">
    <property type="term" value="F:23S rRNA (adenine(2030)-N(6))-methyltransferase activity"/>
    <property type="evidence" value="ECO:0007669"/>
    <property type="project" value="UniProtKB-UniRule"/>
</dbReference>
<keyword evidence="1" id="KW-0949">S-adenosyl-L-methionine</keyword>
<dbReference type="EMBL" id="LWDL01000001">
    <property type="protein sequence ID" value="OQW54694.1"/>
    <property type="molecule type" value="Genomic_DNA"/>
</dbReference>
<dbReference type="GO" id="GO:0003723">
    <property type="term" value="F:RNA binding"/>
    <property type="evidence" value="ECO:0007669"/>
    <property type="project" value="UniProtKB-UniRule"/>
</dbReference>
<keyword evidence="1" id="KW-0694">RNA-binding</keyword>
<feature type="site" description="Interaction with substrate rRNA" evidence="1">
    <location>
        <position position="3"/>
    </location>
</feature>
<evidence type="ECO:0000313" key="3">
    <source>
        <dbReference type="Proteomes" id="UP000192872"/>
    </source>
</evidence>
<dbReference type="HAMAP" id="MF_00934">
    <property type="entry name" value="23SrRNA_methyltr_J"/>
    <property type="match status" value="1"/>
</dbReference>
<name>A0A1W9I5I1_9HYPH</name>
<dbReference type="EC" id="2.1.1.266" evidence="1"/>
<feature type="binding site" evidence="1">
    <location>
        <begin position="145"/>
        <end position="146"/>
    </location>
    <ligand>
        <name>S-adenosyl-L-methionine</name>
        <dbReference type="ChEBI" id="CHEBI:59789"/>
    </ligand>
</feature>
<feature type="binding site" evidence="1">
    <location>
        <position position="102"/>
    </location>
    <ligand>
        <name>S-adenosyl-L-methionine</name>
        <dbReference type="ChEBI" id="CHEBI:59789"/>
    </ligand>
</feature>
<protein>
    <recommendedName>
        <fullName evidence="1">Ribosomal RNA large subunit methyltransferase J</fullName>
        <ecNumber evidence="1">2.1.1.266</ecNumber>
    </recommendedName>
    <alternativeName>
        <fullName evidence="1">23S rRNA (adenine(2030)-N6)-methyltransferase</fullName>
    </alternativeName>
    <alternativeName>
        <fullName evidence="1">23S rRNA m6A2030 methyltransferase</fullName>
    </alternativeName>
</protein>
<dbReference type="PANTHER" id="PTHR37426">
    <property type="entry name" value="RIBOSOMAL RNA LARGE SUBUNIT METHYLTRANSFERASE J"/>
    <property type="match status" value="1"/>
</dbReference>
<comment type="similarity">
    <text evidence="1">Belongs to the RlmJ family.</text>
</comment>
<dbReference type="Pfam" id="PF04378">
    <property type="entry name" value="RsmJ"/>
    <property type="match status" value="1"/>
</dbReference>
<dbReference type="RefSeq" id="WP_376801465.1">
    <property type="nucleotide sequence ID" value="NZ_DBNB01000021.1"/>
</dbReference>
<feature type="binding site" evidence="1">
    <location>
        <position position="166"/>
    </location>
    <ligand>
        <name>S-adenosyl-L-methionine</name>
        <dbReference type="ChEBI" id="CHEBI:59789"/>
    </ligand>
</feature>
<keyword evidence="1" id="KW-0698">rRNA processing</keyword>
<comment type="subunit">
    <text evidence="1">Monomer.</text>
</comment>
<dbReference type="Gene3D" id="3.40.50.150">
    <property type="entry name" value="Vaccinia Virus protein VP39"/>
    <property type="match status" value="1"/>
</dbReference>
<dbReference type="InterPro" id="IPR007473">
    <property type="entry name" value="RlmJ"/>
</dbReference>